<evidence type="ECO:0008006" key="5">
    <source>
        <dbReference type="Google" id="ProtNLM"/>
    </source>
</evidence>
<feature type="compositionally biased region" description="Polar residues" evidence="2">
    <location>
        <begin position="433"/>
        <end position="444"/>
    </location>
</feature>
<dbReference type="Gene3D" id="1.10.246.20">
    <property type="entry name" value="Coactivator CBP, KIX domain"/>
    <property type="match status" value="1"/>
</dbReference>
<organism evidence="3 4">
    <name type="scientific">Ascobolus immersus RN42</name>
    <dbReference type="NCBI Taxonomy" id="1160509"/>
    <lineage>
        <taxon>Eukaryota</taxon>
        <taxon>Fungi</taxon>
        <taxon>Dikarya</taxon>
        <taxon>Ascomycota</taxon>
        <taxon>Pezizomycotina</taxon>
        <taxon>Pezizomycetes</taxon>
        <taxon>Pezizales</taxon>
        <taxon>Ascobolaceae</taxon>
        <taxon>Ascobolus</taxon>
    </lineage>
</organism>
<sequence length="444" mass="49751">MPPKKPKKRLQRPYQKADISVEDQQICQQKLLQAAKEYEELNQNNLQIIAISFEHRCFSESKTREEYLRRVQKQLNEWNYTGASAQNMEPSKPQQNVPGSDAAKAANQPPRLQTGPPGLPGNFVQQPGFPRTSTPPYTQAFSAAPPISPTQGGFLPQQQPFPYPPPTPTLPFPQNQPTQIPPPPTPSSFYDLFNNEFLAKHDLNDPNVRNMWIKAVWDFFVSGGTPYSTPPGGNESPVVPKQNIADQLFNQVQGLQQLPTGQQSPNHHNQPQQHYGQPQVQQVQVQQQPRVERHSSHSGAPGQQGGDQMFDWSQFAEPPRPASHHGQQHQQHTPQQQHKNSNAGLNVMGVNMALANLAGTQQVDMTGMGVGSGLEMLGGFEQYGPQTHMQQQQQQHHQAQQHQQHIPHQQHAQQMAHQHSGMGQIPGVPIQEDPTTNFENWVLR</sequence>
<dbReference type="GO" id="GO:0003712">
    <property type="term" value="F:transcription coregulator activity"/>
    <property type="evidence" value="ECO:0007669"/>
    <property type="project" value="InterPro"/>
</dbReference>
<feature type="region of interest" description="Disordered" evidence="2">
    <location>
        <begin position="83"/>
        <end position="188"/>
    </location>
</feature>
<feature type="compositionally biased region" description="Low complexity" evidence="2">
    <location>
        <begin position="328"/>
        <end position="338"/>
    </location>
</feature>
<dbReference type="AlphaFoldDB" id="A0A3N4I8H1"/>
<feature type="compositionally biased region" description="Pro residues" evidence="2">
    <location>
        <begin position="159"/>
        <end position="171"/>
    </location>
</feature>
<proteinExistence type="predicted"/>
<feature type="compositionally biased region" description="Low complexity" evidence="2">
    <location>
        <begin position="262"/>
        <end position="288"/>
    </location>
</feature>
<feature type="compositionally biased region" description="Low complexity" evidence="2">
    <location>
        <begin position="149"/>
        <end position="158"/>
    </location>
</feature>
<feature type="compositionally biased region" description="Polar residues" evidence="2">
    <location>
        <begin position="83"/>
        <end position="98"/>
    </location>
</feature>
<reference evidence="3 4" key="1">
    <citation type="journal article" date="2018" name="Nat. Ecol. Evol.">
        <title>Pezizomycetes genomes reveal the molecular basis of ectomycorrhizal truffle lifestyle.</title>
        <authorList>
            <person name="Murat C."/>
            <person name="Payen T."/>
            <person name="Noel B."/>
            <person name="Kuo A."/>
            <person name="Morin E."/>
            <person name="Chen J."/>
            <person name="Kohler A."/>
            <person name="Krizsan K."/>
            <person name="Balestrini R."/>
            <person name="Da Silva C."/>
            <person name="Montanini B."/>
            <person name="Hainaut M."/>
            <person name="Levati E."/>
            <person name="Barry K.W."/>
            <person name="Belfiori B."/>
            <person name="Cichocki N."/>
            <person name="Clum A."/>
            <person name="Dockter R.B."/>
            <person name="Fauchery L."/>
            <person name="Guy J."/>
            <person name="Iotti M."/>
            <person name="Le Tacon F."/>
            <person name="Lindquist E.A."/>
            <person name="Lipzen A."/>
            <person name="Malagnac F."/>
            <person name="Mello A."/>
            <person name="Molinier V."/>
            <person name="Miyauchi S."/>
            <person name="Poulain J."/>
            <person name="Riccioni C."/>
            <person name="Rubini A."/>
            <person name="Sitrit Y."/>
            <person name="Splivallo R."/>
            <person name="Traeger S."/>
            <person name="Wang M."/>
            <person name="Zifcakova L."/>
            <person name="Wipf D."/>
            <person name="Zambonelli A."/>
            <person name="Paolocci F."/>
            <person name="Nowrousian M."/>
            <person name="Ottonello S."/>
            <person name="Baldrian P."/>
            <person name="Spatafora J.W."/>
            <person name="Henrissat B."/>
            <person name="Nagy L.G."/>
            <person name="Aury J.M."/>
            <person name="Wincker P."/>
            <person name="Grigoriev I.V."/>
            <person name="Bonfante P."/>
            <person name="Martin F.M."/>
        </authorList>
    </citation>
    <scope>NUCLEOTIDE SEQUENCE [LARGE SCALE GENOMIC DNA]</scope>
    <source>
        <strain evidence="3 4">RN42</strain>
    </source>
</reference>
<dbReference type="OrthoDB" id="5385247at2759"/>
<dbReference type="InterPro" id="IPR036529">
    <property type="entry name" value="KIX_dom_sf"/>
</dbReference>
<evidence type="ECO:0000313" key="4">
    <source>
        <dbReference type="Proteomes" id="UP000275078"/>
    </source>
</evidence>
<gene>
    <name evidence="3" type="ORF">BJ508DRAFT_91345</name>
</gene>
<accession>A0A3N4I8H1</accession>
<dbReference type="EMBL" id="ML119672">
    <property type="protein sequence ID" value="RPA82383.1"/>
    <property type="molecule type" value="Genomic_DNA"/>
</dbReference>
<dbReference type="Proteomes" id="UP000275078">
    <property type="component" value="Unassembled WGS sequence"/>
</dbReference>
<feature type="compositionally biased region" description="Polar residues" evidence="2">
    <location>
        <begin position="131"/>
        <end position="141"/>
    </location>
</feature>
<evidence type="ECO:0000256" key="2">
    <source>
        <dbReference type="SAM" id="MobiDB-lite"/>
    </source>
</evidence>
<evidence type="ECO:0000313" key="3">
    <source>
        <dbReference type="EMBL" id="RPA82383.1"/>
    </source>
</evidence>
<feature type="compositionally biased region" description="Low complexity" evidence="2">
    <location>
        <begin position="386"/>
        <end position="419"/>
    </location>
</feature>
<name>A0A3N4I8H1_ASCIM</name>
<protein>
    <recommendedName>
        <fullName evidence="5">Mediator complex subunit 15 KIX domain-containing protein</fullName>
    </recommendedName>
</protein>
<dbReference type="GO" id="GO:0006355">
    <property type="term" value="P:regulation of DNA-templated transcription"/>
    <property type="evidence" value="ECO:0007669"/>
    <property type="project" value="InterPro"/>
</dbReference>
<keyword evidence="1" id="KW-0539">Nucleus</keyword>
<keyword evidence="4" id="KW-1185">Reference proteome</keyword>
<evidence type="ECO:0000256" key="1">
    <source>
        <dbReference type="ARBA" id="ARBA00023242"/>
    </source>
</evidence>
<feature type="region of interest" description="Disordered" evidence="2">
    <location>
        <begin position="258"/>
        <end position="342"/>
    </location>
</feature>
<feature type="region of interest" description="Disordered" evidence="2">
    <location>
        <begin position="386"/>
        <end position="444"/>
    </location>
</feature>